<accession>A0A7S2Y333</accession>
<evidence type="ECO:0008006" key="5">
    <source>
        <dbReference type="Google" id="ProtNLM"/>
    </source>
</evidence>
<evidence type="ECO:0000313" key="4">
    <source>
        <dbReference type="EMBL" id="CAD9869123.1"/>
    </source>
</evidence>
<dbReference type="EMBL" id="HBHR01017801">
    <property type="protein sequence ID" value="CAD9869123.1"/>
    <property type="molecule type" value="Transcribed_RNA"/>
</dbReference>
<dbReference type="AlphaFoldDB" id="A0A7S2Y333"/>
<protein>
    <recommendedName>
        <fullName evidence="5">Protein BIG1</fullName>
    </recommendedName>
</protein>
<feature type="region of interest" description="Disordered" evidence="1">
    <location>
        <begin position="199"/>
        <end position="219"/>
    </location>
</feature>
<evidence type="ECO:0000256" key="2">
    <source>
        <dbReference type="SAM" id="Phobius"/>
    </source>
</evidence>
<feature type="transmembrane region" description="Helical" evidence="2">
    <location>
        <begin position="236"/>
        <end position="260"/>
    </location>
</feature>
<keyword evidence="3" id="KW-0732">Signal</keyword>
<feature type="signal peptide" evidence="3">
    <location>
        <begin position="1"/>
        <end position="19"/>
    </location>
</feature>
<proteinExistence type="predicted"/>
<keyword evidence="2" id="KW-1133">Transmembrane helix</keyword>
<feature type="chain" id="PRO_5031279924" description="Protein BIG1" evidence="3">
    <location>
        <begin position="20"/>
        <end position="277"/>
    </location>
</feature>
<keyword evidence="2" id="KW-0812">Transmembrane</keyword>
<organism evidence="4">
    <name type="scientific">Fibrocapsa japonica</name>
    <dbReference type="NCBI Taxonomy" id="94617"/>
    <lineage>
        <taxon>Eukaryota</taxon>
        <taxon>Sar</taxon>
        <taxon>Stramenopiles</taxon>
        <taxon>Ochrophyta</taxon>
        <taxon>Raphidophyceae</taxon>
        <taxon>Chattonellales</taxon>
        <taxon>Chattonellaceae</taxon>
        <taxon>Fibrocapsa</taxon>
    </lineage>
</organism>
<keyword evidence="2" id="KW-0472">Membrane</keyword>
<reference evidence="4" key="1">
    <citation type="submission" date="2021-01" db="EMBL/GenBank/DDBJ databases">
        <authorList>
            <person name="Corre E."/>
            <person name="Pelletier E."/>
            <person name="Niang G."/>
            <person name="Scheremetjew M."/>
            <person name="Finn R."/>
            <person name="Kale V."/>
            <person name="Holt S."/>
            <person name="Cochrane G."/>
            <person name="Meng A."/>
            <person name="Brown T."/>
            <person name="Cohen L."/>
        </authorList>
    </citation>
    <scope>NUCLEOTIDE SEQUENCE</scope>
    <source>
        <strain evidence="4">CCMP1661</strain>
    </source>
</reference>
<evidence type="ECO:0000256" key="1">
    <source>
        <dbReference type="SAM" id="MobiDB-lite"/>
    </source>
</evidence>
<name>A0A7S2Y333_9STRA</name>
<evidence type="ECO:0000256" key="3">
    <source>
        <dbReference type="SAM" id="SignalP"/>
    </source>
</evidence>
<gene>
    <name evidence="4" type="ORF">FJAP1339_LOCUS8942</name>
</gene>
<sequence length="277" mass="30377">MKVLGGLLLLAGAVARVESSCHPIPAIAWSGNQYFSDTHDTRTISFAGLASTLQQFLKIEKPEIVIMVQITSPEATTEFYETHINTFSPMLKRIVQEAGSSEIIPYVVPEEPQSFFSVIENFPYFSERLSQYPSLEALKDSLDENTGIFEDGQIQVVAASVPSAVESASLLADISYMANDKADGNYLVLVVHDASEQDCEPHKRRTTNAHRRLQTEDASSTGSEVETRYILITPDILSGVLVFLFFVSFVLMGLGCMNALSVPASFPKTAPAPGREY</sequence>
<feature type="compositionally biased region" description="Basic residues" evidence="1">
    <location>
        <begin position="202"/>
        <end position="212"/>
    </location>
</feature>